<evidence type="ECO:0000313" key="11">
    <source>
        <dbReference type="Proteomes" id="UP000320333"/>
    </source>
</evidence>
<dbReference type="Gene3D" id="3.40.50.11350">
    <property type="match status" value="1"/>
</dbReference>
<dbReference type="CDD" id="cd11296">
    <property type="entry name" value="O-FucT_like"/>
    <property type="match status" value="1"/>
</dbReference>
<dbReference type="GO" id="GO:0006004">
    <property type="term" value="P:fucose metabolic process"/>
    <property type="evidence" value="ECO:0007669"/>
    <property type="project" value="UniProtKB-KW"/>
</dbReference>
<evidence type="ECO:0000256" key="2">
    <source>
        <dbReference type="ARBA" id="ARBA00004922"/>
    </source>
</evidence>
<sequence>MKLLLRTRRILKRTALSLLITAGFVILCFNESWRIPHNGDGLEAVGWGNHQPVTDAASNQNERRISTIECKHGQRTCLINNLHLVNGSFAVFLGPGFNAAGMEDLHMFTGIGWGTGYFRFHYKELGSWQGDTLQGLSLQQRPVSNDTLNQNKRFVIPIHIHASNPPNYVNQPHQYISEPTIFYSVLWPNLFRTIYAAYASWYTLMDYKIFFPDHHRVVLVDRSPEPAKFLSIVQSVTPSPVASSSSLLKGVYIFKAAAVGLSRDALIAEIVLERGKEWRFALRQKALTLFCATLKTGLLNGGKFVQVPAGKSRRDVADVESKRSLNLFNLPREWAKRPRVTLVLRESNTPRQILNEGEVISALRKLPIYLSVHKFGGLSLLDQVRVMDATDIFITMHGAAVTHLLFLNSRAVVIELFPFEFKKVIYQNLAAVVGVKYMYWQNQKESQTRFDWNAASKSRVTNMTKDRITRLPIDWYNMDSKNYWRNQDTVVSAAELGHVVKRAISEWSSVDATKYLMFMPWEQMNNQLIGFKSACAVAKMLDRTLVLPHLGYKAAKNATQESSEFKVSEYVWHNFEHYFELETLVKHLPCDFVTFDNFYSLNQNRALPVIRYHHLGENKTSESQFREYYKSVAKLTFEKVEWDVNAYFQLSKAQILSLHASDKKRVLALGSLYWYYDFGHPVQYPLTHVQDYMKNPEYERISRSLSIHERIQRAAKMDMKQAGLLDEKYVAVHVRRGDYSEKCRELENNGDAKERCMTSLEFMRSRLTGILSAKAPGRVLFISTNADEAERRRLRQGFSSDWYTVLFQEDIRQQGGVEHTFDGGDSCFYDQVIASKAQDFVGNMFSSFTRHVLEMRNLTDLKSDVF</sequence>
<dbReference type="Proteomes" id="UP000320333">
    <property type="component" value="Unassembled WGS sequence"/>
</dbReference>
<evidence type="ECO:0000256" key="5">
    <source>
        <dbReference type="ARBA" id="ARBA00023253"/>
    </source>
</evidence>
<proteinExistence type="inferred from homology"/>
<evidence type="ECO:0000256" key="3">
    <source>
        <dbReference type="ARBA" id="ARBA00022679"/>
    </source>
</evidence>
<keyword evidence="6" id="KW-0119">Carbohydrate metabolism</keyword>
<evidence type="ECO:0000256" key="4">
    <source>
        <dbReference type="ARBA" id="ARBA00022824"/>
    </source>
</evidence>
<dbReference type="Pfam" id="PF04577">
    <property type="entry name" value="Glyco_transf_61"/>
    <property type="match status" value="1"/>
</dbReference>
<organism evidence="10 11">
    <name type="scientific">Chytriomyces confervae</name>
    <dbReference type="NCBI Taxonomy" id="246404"/>
    <lineage>
        <taxon>Eukaryota</taxon>
        <taxon>Fungi</taxon>
        <taxon>Fungi incertae sedis</taxon>
        <taxon>Chytridiomycota</taxon>
        <taxon>Chytridiomycota incertae sedis</taxon>
        <taxon>Chytridiomycetes</taxon>
        <taxon>Chytridiales</taxon>
        <taxon>Chytriomycetaceae</taxon>
        <taxon>Chytriomyces</taxon>
    </lineage>
</organism>
<dbReference type="InterPro" id="IPR049625">
    <property type="entry name" value="Glyco_transf_61_cat"/>
</dbReference>
<evidence type="ECO:0000313" key="10">
    <source>
        <dbReference type="EMBL" id="TPX76695.1"/>
    </source>
</evidence>
<evidence type="ECO:0000256" key="1">
    <source>
        <dbReference type="ARBA" id="ARBA00004240"/>
    </source>
</evidence>
<evidence type="ECO:0000256" key="7">
    <source>
        <dbReference type="ARBA" id="ARBA00025803"/>
    </source>
</evidence>
<evidence type="ECO:0000256" key="8">
    <source>
        <dbReference type="ARBA" id="ARBA00026232"/>
    </source>
</evidence>
<dbReference type="Pfam" id="PF10250">
    <property type="entry name" value="O-FucT"/>
    <property type="match status" value="1"/>
</dbReference>
<dbReference type="AlphaFoldDB" id="A0A507FM42"/>
<name>A0A507FM42_9FUNG</name>
<dbReference type="GO" id="GO:0005783">
    <property type="term" value="C:endoplasmic reticulum"/>
    <property type="evidence" value="ECO:0007669"/>
    <property type="project" value="UniProtKB-SubCell"/>
</dbReference>
<dbReference type="EMBL" id="QEAP01000039">
    <property type="protein sequence ID" value="TPX76695.1"/>
    <property type="molecule type" value="Genomic_DNA"/>
</dbReference>
<reference evidence="10 11" key="1">
    <citation type="journal article" date="2019" name="Sci. Rep.">
        <title>Comparative genomics of chytrid fungi reveal insights into the obligate biotrophic and pathogenic lifestyle of Synchytrium endobioticum.</title>
        <authorList>
            <person name="van de Vossenberg B.T.L.H."/>
            <person name="Warris S."/>
            <person name="Nguyen H.D.T."/>
            <person name="van Gent-Pelzer M.P.E."/>
            <person name="Joly D.L."/>
            <person name="van de Geest H.C."/>
            <person name="Bonants P.J.M."/>
            <person name="Smith D.S."/>
            <person name="Levesque C.A."/>
            <person name="van der Lee T.A.J."/>
        </authorList>
    </citation>
    <scope>NUCLEOTIDE SEQUENCE [LARGE SCALE GENOMIC DNA]</scope>
    <source>
        <strain evidence="10 11">CBS 675.73</strain>
    </source>
</reference>
<gene>
    <name evidence="10" type="ORF">CcCBS67573_g02028</name>
</gene>
<comment type="subcellular location">
    <subcellularLocation>
        <location evidence="1">Endoplasmic reticulum</location>
    </subcellularLocation>
</comment>
<comment type="caution">
    <text evidence="10">The sequence shown here is derived from an EMBL/GenBank/DDBJ whole genome shotgun (WGS) entry which is preliminary data.</text>
</comment>
<dbReference type="InterPro" id="IPR019378">
    <property type="entry name" value="GDP-Fuc_O-FucTrfase"/>
</dbReference>
<keyword evidence="5" id="KW-0294">Fucose metabolism</keyword>
<dbReference type="PANTHER" id="PTHR13398:SF0">
    <property type="entry name" value="GDP-FUCOSE PROTEIN O-FUCOSYLTRANSFERASE 2"/>
    <property type="match status" value="1"/>
</dbReference>
<dbReference type="OrthoDB" id="529273at2759"/>
<feature type="domain" description="Glycosyltransferase 61 catalytic" evidence="9">
    <location>
        <begin position="336"/>
        <end position="414"/>
    </location>
</feature>
<dbReference type="Gene3D" id="3.40.50.11340">
    <property type="match status" value="1"/>
</dbReference>
<protein>
    <recommendedName>
        <fullName evidence="8">GDP-fucose protein O-fucosyltransferase 2</fullName>
    </recommendedName>
</protein>
<evidence type="ECO:0000259" key="9">
    <source>
        <dbReference type="Pfam" id="PF04577"/>
    </source>
</evidence>
<comment type="similarity">
    <text evidence="7">Belongs to the glycosyltransferase 68 family.</text>
</comment>
<dbReference type="GO" id="GO:0046922">
    <property type="term" value="F:peptide-O-fucosyltransferase activity"/>
    <property type="evidence" value="ECO:0007669"/>
    <property type="project" value="InterPro"/>
</dbReference>
<accession>A0A507FM42</accession>
<comment type="pathway">
    <text evidence="2">Protein modification; protein glycosylation.</text>
</comment>
<keyword evidence="3 10" id="KW-0808">Transferase</keyword>
<keyword evidence="4" id="KW-0256">Endoplasmic reticulum</keyword>
<keyword evidence="11" id="KW-1185">Reference proteome</keyword>
<dbReference type="PANTHER" id="PTHR13398">
    <property type="entry name" value="GDP-FUCOSE PROTEIN O-FUCOSYLTRANSFERASE 2"/>
    <property type="match status" value="1"/>
</dbReference>
<dbReference type="STRING" id="246404.A0A507FM42"/>
<evidence type="ECO:0000256" key="6">
    <source>
        <dbReference type="ARBA" id="ARBA00023277"/>
    </source>
</evidence>
<keyword evidence="10" id="KW-0328">Glycosyltransferase</keyword>
<dbReference type="InterPro" id="IPR045130">
    <property type="entry name" value="OFUT2-like"/>
</dbReference>